<geneLocation type="plasmid" evidence="5">
    <name>pEubeli2</name>
</geneLocation>
<gene>
    <name evidence="4" type="ordered locus">EUBELI_20314</name>
</gene>
<dbReference type="InterPro" id="IPR001173">
    <property type="entry name" value="Glyco_trans_2-like"/>
</dbReference>
<evidence type="ECO:0000313" key="4">
    <source>
        <dbReference type="EMBL" id="ACR73459.1"/>
    </source>
</evidence>
<keyword evidence="2" id="KW-0808">Transferase</keyword>
<dbReference type="HOGENOM" id="CLU_025996_25_1_9"/>
<sequence>MEIYIKNEKLPLLSIIVPVYNVQDYLEECCNSIINQKYLNIEILLIDDGSTDNSGEICDYFGEKYSNIRVFHRENEGLAATRNFGIAQAQGQYLGFVDSDDWIYENMYSDMMKIVLEKNAQIVCCNFDLEIDKRIIKRGKNGIDIYNKNEAIVNLMYPQFYQFYAPNKIFKKELFQNVEFPIGKHFEDIITIYKVFLKSEKVYFIWQSGYVYRQRKDSITNAIFNSKSAEVLDAIGFVMNDSKRRFPNNINDIMVGYIRYYISFLDKAIIGNSKELRIYQMTIQDVIKKYKKAIIINKKLSFARKIQFLVCGYFAKLYELLAKIKNFLN</sequence>
<dbReference type="PANTHER" id="PTHR22916:SF51">
    <property type="entry name" value="GLYCOSYLTRANSFERASE EPSH-RELATED"/>
    <property type="match status" value="1"/>
</dbReference>
<dbReference type="KEGG" id="eel:EUBELI_20314"/>
<keyword evidence="1" id="KW-0328">Glycosyltransferase</keyword>
<dbReference type="GeneID" id="41357047"/>
<feature type="domain" description="Glycosyltransferase 2-like" evidence="3">
    <location>
        <begin position="14"/>
        <end position="175"/>
    </location>
</feature>
<dbReference type="InterPro" id="IPR029044">
    <property type="entry name" value="Nucleotide-diphossugar_trans"/>
</dbReference>
<evidence type="ECO:0000256" key="2">
    <source>
        <dbReference type="ARBA" id="ARBA00022679"/>
    </source>
</evidence>
<organism evidence="4 5">
    <name type="scientific">Lachnospira eligens (strain ATCC 27750 / DSM 3376 / VPI C15-48 / C15-B4)</name>
    <name type="common">Eubacterium eligens</name>
    <dbReference type="NCBI Taxonomy" id="515620"/>
    <lineage>
        <taxon>Bacteria</taxon>
        <taxon>Bacillati</taxon>
        <taxon>Bacillota</taxon>
        <taxon>Clostridia</taxon>
        <taxon>Lachnospirales</taxon>
        <taxon>Lachnospiraceae</taxon>
        <taxon>Lachnospira</taxon>
    </lineage>
</organism>
<proteinExistence type="predicted"/>
<dbReference type="CDD" id="cd00761">
    <property type="entry name" value="Glyco_tranf_GTA_type"/>
    <property type="match status" value="1"/>
</dbReference>
<dbReference type="Gene3D" id="3.90.550.10">
    <property type="entry name" value="Spore Coat Polysaccharide Biosynthesis Protein SpsA, Chain A"/>
    <property type="match status" value="1"/>
</dbReference>
<protein>
    <recommendedName>
        <fullName evidence="3">Glycosyltransferase 2-like domain-containing protein</fullName>
    </recommendedName>
</protein>
<dbReference type="GO" id="GO:0016757">
    <property type="term" value="F:glycosyltransferase activity"/>
    <property type="evidence" value="ECO:0007669"/>
    <property type="project" value="UniProtKB-KW"/>
</dbReference>
<keyword evidence="5" id="KW-1185">Reference proteome</keyword>
<keyword evidence="4" id="KW-0614">Plasmid</keyword>
<dbReference type="Proteomes" id="UP000001476">
    <property type="component" value="Plasmid pEubeli2"/>
</dbReference>
<evidence type="ECO:0000259" key="3">
    <source>
        <dbReference type="Pfam" id="PF00535"/>
    </source>
</evidence>
<dbReference type="EMBL" id="CP001106">
    <property type="protein sequence ID" value="ACR73459.1"/>
    <property type="molecule type" value="Genomic_DNA"/>
</dbReference>
<dbReference type="CAZy" id="GT2">
    <property type="family name" value="Glycosyltransferase Family 2"/>
</dbReference>
<evidence type="ECO:0000256" key="1">
    <source>
        <dbReference type="ARBA" id="ARBA00022676"/>
    </source>
</evidence>
<dbReference type="AlphaFoldDB" id="C4Z667"/>
<accession>C4Z667</accession>
<name>C4Z667_LACE2</name>
<evidence type="ECO:0000313" key="5">
    <source>
        <dbReference type="Proteomes" id="UP000001476"/>
    </source>
</evidence>
<dbReference type="RefSeq" id="WP_012740587.1">
    <property type="nucleotide sequence ID" value="NC_012780.1"/>
</dbReference>
<reference evidence="4 5" key="1">
    <citation type="journal article" date="2009" name="Proc. Natl. Acad. Sci. U.S.A.">
        <title>Characterizing a model human gut microbiota composed of members of its two dominant bacterial phyla.</title>
        <authorList>
            <person name="Mahowald M.A."/>
            <person name="Rey F.E."/>
            <person name="Seedorf H."/>
            <person name="Turnbaugh P.J."/>
            <person name="Fulton R.S."/>
            <person name="Wollam A."/>
            <person name="Shah N."/>
            <person name="Wang C."/>
            <person name="Magrini V."/>
            <person name="Wilson R.K."/>
            <person name="Cantarel B.L."/>
            <person name="Coutinho P.M."/>
            <person name="Henrissat B."/>
            <person name="Crock L.W."/>
            <person name="Russell A."/>
            <person name="Verberkmoes N.C."/>
            <person name="Hettich R.L."/>
            <person name="Gordon J.I."/>
        </authorList>
    </citation>
    <scope>NUCLEOTIDE SEQUENCE [LARGE SCALE GENOMIC DNA]</scope>
    <source>
        <strain evidence="5">ATCC 27750 / DSM 3376 / VPI C15-48 / C15-B4</strain>
        <plasmid evidence="4">unnamed</plasmid>
    </source>
</reference>
<dbReference type="Pfam" id="PF00535">
    <property type="entry name" value="Glycos_transf_2"/>
    <property type="match status" value="1"/>
</dbReference>
<dbReference type="SUPFAM" id="SSF53448">
    <property type="entry name" value="Nucleotide-diphospho-sugar transferases"/>
    <property type="match status" value="1"/>
</dbReference>
<dbReference type="eggNOG" id="COG1215">
    <property type="taxonomic scope" value="Bacteria"/>
</dbReference>
<dbReference type="PANTHER" id="PTHR22916">
    <property type="entry name" value="GLYCOSYLTRANSFERASE"/>
    <property type="match status" value="1"/>
</dbReference>